<dbReference type="RefSeq" id="WP_130916203.1">
    <property type="nucleotide sequence ID" value="NZ_JADLPI010000009.1"/>
</dbReference>
<organism evidence="1 2">
    <name type="scientific">Nocardia cyriacigeorgica</name>
    <dbReference type="NCBI Taxonomy" id="135487"/>
    <lineage>
        <taxon>Bacteria</taxon>
        <taxon>Bacillati</taxon>
        <taxon>Actinomycetota</taxon>
        <taxon>Actinomycetes</taxon>
        <taxon>Mycobacteriales</taxon>
        <taxon>Nocardiaceae</taxon>
        <taxon>Nocardia</taxon>
    </lineage>
</organism>
<sequence>MSEDVPYDTAARDSPVARRAESDFGTALGLGLDMALVLLDDSDPSSRRVMARLERAAARCAREQVPLEAIQHVIHDSVKTGLGLGDPGRRRLGFGMGGSDECLIVDLLDTLTSAVSRAYVAQLRSARGSA</sequence>
<protein>
    <submittedName>
        <fullName evidence="1">Uncharacterized protein</fullName>
    </submittedName>
</protein>
<accession>A0A4U8VZ28</accession>
<dbReference type="Proteomes" id="UP000290439">
    <property type="component" value="Chromosome"/>
</dbReference>
<gene>
    <name evidence="1" type="ORF">NCTC10797_01034</name>
</gene>
<evidence type="ECO:0000313" key="2">
    <source>
        <dbReference type="Proteomes" id="UP000290439"/>
    </source>
</evidence>
<reference evidence="1 2" key="1">
    <citation type="submission" date="2019-02" db="EMBL/GenBank/DDBJ databases">
        <authorList>
            <consortium name="Pathogen Informatics"/>
        </authorList>
    </citation>
    <scope>NUCLEOTIDE SEQUENCE [LARGE SCALE GENOMIC DNA]</scope>
    <source>
        <strain evidence="1 2">3012STDY6756504</strain>
    </source>
</reference>
<evidence type="ECO:0000313" key="1">
    <source>
        <dbReference type="EMBL" id="VFA97274.1"/>
    </source>
</evidence>
<dbReference type="EMBL" id="LR215973">
    <property type="protein sequence ID" value="VFA97274.1"/>
    <property type="molecule type" value="Genomic_DNA"/>
</dbReference>
<proteinExistence type="predicted"/>
<dbReference type="AlphaFoldDB" id="A0A4U8VZ28"/>
<name>A0A4U8VZ28_9NOCA</name>